<evidence type="ECO:0008006" key="4">
    <source>
        <dbReference type="Google" id="ProtNLM"/>
    </source>
</evidence>
<feature type="transmembrane region" description="Helical" evidence="1">
    <location>
        <begin position="12"/>
        <end position="45"/>
    </location>
</feature>
<organism evidence="2 3">
    <name type="scientific">Bacteroides fragilis</name>
    <dbReference type="NCBI Taxonomy" id="817"/>
    <lineage>
        <taxon>Bacteria</taxon>
        <taxon>Pseudomonadati</taxon>
        <taxon>Bacteroidota</taxon>
        <taxon>Bacteroidia</taxon>
        <taxon>Bacteroidales</taxon>
        <taxon>Bacteroidaceae</taxon>
        <taxon>Bacteroides</taxon>
    </lineage>
</organism>
<reference evidence="2 3" key="1">
    <citation type="journal article" date="2019" name="Nat. Med.">
        <title>A library of human gut bacterial isolates paired with longitudinal multiomics data enables mechanistic microbiome research.</title>
        <authorList>
            <person name="Poyet M."/>
            <person name="Groussin M."/>
            <person name="Gibbons S.M."/>
            <person name="Avila-Pacheco J."/>
            <person name="Jiang X."/>
            <person name="Kearney S.M."/>
            <person name="Perrotta A.R."/>
            <person name="Berdy B."/>
            <person name="Zhao S."/>
            <person name="Lieberman T.D."/>
            <person name="Swanson P.K."/>
            <person name="Smith M."/>
            <person name="Roesemann S."/>
            <person name="Alexander J.E."/>
            <person name="Rich S.A."/>
            <person name="Livny J."/>
            <person name="Vlamakis H."/>
            <person name="Clish C."/>
            <person name="Bullock K."/>
            <person name="Deik A."/>
            <person name="Scott J."/>
            <person name="Pierce K.A."/>
            <person name="Xavier R.J."/>
            <person name="Alm E.J."/>
        </authorList>
    </citation>
    <scope>NUCLEOTIDE SEQUENCE [LARGE SCALE GENOMIC DNA]</scope>
    <source>
        <strain evidence="2 3">BIOML-A106</strain>
    </source>
</reference>
<name>A0A642EVE1_BACFG</name>
<dbReference type="EMBL" id="VWEQ01000096">
    <property type="protein sequence ID" value="KAA4746359.1"/>
    <property type="molecule type" value="Genomic_DNA"/>
</dbReference>
<sequence>MKEISRQNIVLSTVAVIMLVLILTIGFFAIPVGITLCSLICVIHGIKSFSWNFLKWSVIFLAIGIVSVIYTIILITSI</sequence>
<keyword evidence="1" id="KW-0472">Membrane</keyword>
<accession>A0A642EVE1</accession>
<keyword evidence="1" id="KW-0812">Transmembrane</keyword>
<protein>
    <recommendedName>
        <fullName evidence="4">Transmembrane protein</fullName>
    </recommendedName>
</protein>
<evidence type="ECO:0000256" key="1">
    <source>
        <dbReference type="SAM" id="Phobius"/>
    </source>
</evidence>
<dbReference type="AlphaFoldDB" id="A0A642EVE1"/>
<feature type="transmembrane region" description="Helical" evidence="1">
    <location>
        <begin position="57"/>
        <end position="76"/>
    </location>
</feature>
<gene>
    <name evidence="2" type="ORF">F3B44_24655</name>
</gene>
<evidence type="ECO:0000313" key="2">
    <source>
        <dbReference type="EMBL" id="KAA4746359.1"/>
    </source>
</evidence>
<comment type="caution">
    <text evidence="2">The sequence shown here is derived from an EMBL/GenBank/DDBJ whole genome shotgun (WGS) entry which is preliminary data.</text>
</comment>
<keyword evidence="1" id="KW-1133">Transmembrane helix</keyword>
<proteinExistence type="predicted"/>
<evidence type="ECO:0000313" key="3">
    <source>
        <dbReference type="Proteomes" id="UP000479773"/>
    </source>
</evidence>
<dbReference type="Proteomes" id="UP000479773">
    <property type="component" value="Unassembled WGS sequence"/>
</dbReference>